<keyword evidence="2" id="KW-1185">Reference proteome</keyword>
<name>A0A5B9VZC1_9BACT</name>
<evidence type="ECO:0008006" key="3">
    <source>
        <dbReference type="Google" id="ProtNLM"/>
    </source>
</evidence>
<dbReference type="KEGG" id="agv:OJF2_21790"/>
<dbReference type="InterPro" id="IPR011467">
    <property type="entry name" value="DUF1573"/>
</dbReference>
<dbReference type="EMBL" id="CP042997">
    <property type="protein sequence ID" value="QEH33673.1"/>
    <property type="molecule type" value="Genomic_DNA"/>
</dbReference>
<sequence>MRRMLLCGLAVVAISGQVVRGQGLEWVNAALPERAYDFGTVARGSQIRHAFPLVNRTDQEIRIVDWRTKCGCTDVKVGAKVVPPGTQTTIEATIDTSKFLGYKPSGLTVIFDKPSFVEVELNLTCFIRGDIVTSPGQLDFGTVRRSEKMPSTSLTITYAGSVAGWEVTKMKTQTAKVKAELRDLGRSAEGYSMYSLAATLQPNVENGFFKDEVTLLTNDPNMPAIPISVVANVQSAVAVTPSIINFGGVKAGQSITKTVLVRSSQPFSITRMTAEDGGLQSSESAEGAKPAHQVTLTFKAPEQAGPYHSVLTIETDMKDEPAAKLKTFATVVP</sequence>
<accession>A0A5B9VZC1</accession>
<evidence type="ECO:0000313" key="2">
    <source>
        <dbReference type="Proteomes" id="UP000324233"/>
    </source>
</evidence>
<dbReference type="Proteomes" id="UP000324233">
    <property type="component" value="Chromosome"/>
</dbReference>
<dbReference type="InterPro" id="IPR013783">
    <property type="entry name" value="Ig-like_fold"/>
</dbReference>
<reference evidence="1 2" key="1">
    <citation type="submission" date="2019-08" db="EMBL/GenBank/DDBJ databases">
        <title>Deep-cultivation of Planctomycetes and their phenomic and genomic characterization uncovers novel biology.</title>
        <authorList>
            <person name="Wiegand S."/>
            <person name="Jogler M."/>
            <person name="Boedeker C."/>
            <person name="Pinto D."/>
            <person name="Vollmers J."/>
            <person name="Rivas-Marin E."/>
            <person name="Kohn T."/>
            <person name="Peeters S.H."/>
            <person name="Heuer A."/>
            <person name="Rast P."/>
            <person name="Oberbeckmann S."/>
            <person name="Bunk B."/>
            <person name="Jeske O."/>
            <person name="Meyerdierks A."/>
            <person name="Storesund J.E."/>
            <person name="Kallscheuer N."/>
            <person name="Luecker S."/>
            <person name="Lage O.M."/>
            <person name="Pohl T."/>
            <person name="Merkel B.J."/>
            <person name="Hornburger P."/>
            <person name="Mueller R.-W."/>
            <person name="Bruemmer F."/>
            <person name="Labrenz M."/>
            <person name="Spormann A.M."/>
            <person name="Op den Camp H."/>
            <person name="Overmann J."/>
            <person name="Amann R."/>
            <person name="Jetten M.S.M."/>
            <person name="Mascher T."/>
            <person name="Medema M.H."/>
            <person name="Devos D.P."/>
            <person name="Kaster A.-K."/>
            <person name="Ovreas L."/>
            <person name="Rohde M."/>
            <person name="Galperin M.Y."/>
            <person name="Jogler C."/>
        </authorList>
    </citation>
    <scope>NUCLEOTIDE SEQUENCE [LARGE SCALE GENOMIC DNA]</scope>
    <source>
        <strain evidence="1 2">OJF2</strain>
    </source>
</reference>
<dbReference type="AlphaFoldDB" id="A0A5B9VZC1"/>
<gene>
    <name evidence="1" type="ORF">OJF2_21790</name>
</gene>
<dbReference type="PANTHER" id="PTHR37833">
    <property type="entry name" value="LIPOPROTEIN-RELATED"/>
    <property type="match status" value="1"/>
</dbReference>
<evidence type="ECO:0000313" key="1">
    <source>
        <dbReference type="EMBL" id="QEH33673.1"/>
    </source>
</evidence>
<organism evidence="1 2">
    <name type="scientific">Aquisphaera giovannonii</name>
    <dbReference type="NCBI Taxonomy" id="406548"/>
    <lineage>
        <taxon>Bacteria</taxon>
        <taxon>Pseudomonadati</taxon>
        <taxon>Planctomycetota</taxon>
        <taxon>Planctomycetia</taxon>
        <taxon>Isosphaerales</taxon>
        <taxon>Isosphaeraceae</taxon>
        <taxon>Aquisphaera</taxon>
    </lineage>
</organism>
<proteinExistence type="predicted"/>
<dbReference type="Pfam" id="PF07610">
    <property type="entry name" value="DUF1573"/>
    <property type="match status" value="1"/>
</dbReference>
<protein>
    <recommendedName>
        <fullName evidence="3">DUF1573 domain-containing protein</fullName>
    </recommendedName>
</protein>
<dbReference type="RefSeq" id="WP_246196484.1">
    <property type="nucleotide sequence ID" value="NZ_CP042997.1"/>
</dbReference>
<dbReference type="PANTHER" id="PTHR37833:SF1">
    <property type="entry name" value="SIGNAL PEPTIDE PROTEIN"/>
    <property type="match status" value="1"/>
</dbReference>
<dbReference type="Gene3D" id="2.60.40.10">
    <property type="entry name" value="Immunoglobulins"/>
    <property type="match status" value="2"/>
</dbReference>